<evidence type="ECO:0000313" key="1">
    <source>
        <dbReference type="EMBL" id="KAK1936472.1"/>
    </source>
</evidence>
<dbReference type="EMBL" id="JAHBMH010000044">
    <property type="protein sequence ID" value="KAK1936472.1"/>
    <property type="molecule type" value="Genomic_DNA"/>
</dbReference>
<comment type="caution">
    <text evidence="1">The sequence shown here is derived from an EMBL/GenBank/DDBJ whole genome shotgun (WGS) entry which is preliminary data.</text>
</comment>
<dbReference type="AlphaFoldDB" id="A0AAD9LI83"/>
<evidence type="ECO:0000313" key="2">
    <source>
        <dbReference type="Proteomes" id="UP001195914"/>
    </source>
</evidence>
<protein>
    <submittedName>
        <fullName evidence="1">Uncharacterized protein</fullName>
    </submittedName>
</protein>
<name>A0AAD9LI83_BABDI</name>
<keyword evidence="2" id="KW-1185">Reference proteome</keyword>
<reference evidence="1" key="1">
    <citation type="journal article" date="2014" name="Nucleic Acids Res.">
        <title>The evolutionary dynamics of variant antigen genes in Babesia reveal a history of genomic innovation underlying host-parasite interaction.</title>
        <authorList>
            <person name="Jackson A.P."/>
            <person name="Otto T.D."/>
            <person name="Darby A."/>
            <person name="Ramaprasad A."/>
            <person name="Xia D."/>
            <person name="Echaide I.E."/>
            <person name="Farber M."/>
            <person name="Gahlot S."/>
            <person name="Gamble J."/>
            <person name="Gupta D."/>
            <person name="Gupta Y."/>
            <person name="Jackson L."/>
            <person name="Malandrin L."/>
            <person name="Malas T.B."/>
            <person name="Moussa E."/>
            <person name="Nair M."/>
            <person name="Reid A.J."/>
            <person name="Sanders M."/>
            <person name="Sharma J."/>
            <person name="Tracey A."/>
            <person name="Quail M.A."/>
            <person name="Weir W."/>
            <person name="Wastling J.M."/>
            <person name="Hall N."/>
            <person name="Willadsen P."/>
            <person name="Lingelbach K."/>
            <person name="Shiels B."/>
            <person name="Tait A."/>
            <person name="Berriman M."/>
            <person name="Allred D.R."/>
            <person name="Pain A."/>
        </authorList>
    </citation>
    <scope>NUCLEOTIDE SEQUENCE</scope>
    <source>
        <strain evidence="1">1802A</strain>
    </source>
</reference>
<organism evidence="1 2">
    <name type="scientific">Babesia divergens</name>
    <dbReference type="NCBI Taxonomy" id="32595"/>
    <lineage>
        <taxon>Eukaryota</taxon>
        <taxon>Sar</taxon>
        <taxon>Alveolata</taxon>
        <taxon>Apicomplexa</taxon>
        <taxon>Aconoidasida</taxon>
        <taxon>Piroplasmida</taxon>
        <taxon>Babesiidae</taxon>
        <taxon>Babesia</taxon>
    </lineage>
</organism>
<reference evidence="1" key="2">
    <citation type="submission" date="2021-05" db="EMBL/GenBank/DDBJ databases">
        <authorList>
            <person name="Pain A."/>
        </authorList>
    </citation>
    <scope>NUCLEOTIDE SEQUENCE</scope>
    <source>
        <strain evidence="1">1802A</strain>
    </source>
</reference>
<accession>A0AAD9LI83</accession>
<gene>
    <name evidence="1" type="ORF">X943_003693</name>
</gene>
<dbReference type="Proteomes" id="UP001195914">
    <property type="component" value="Unassembled WGS sequence"/>
</dbReference>
<sequence length="66" mass="7815">MQLMEPPSEQMLARHTLPKHKKEVENAVKLQSQTLKHTKKCKYVNSRKTNYKLKRYHEGSLLIPNL</sequence>
<proteinExistence type="predicted"/>